<dbReference type="PANTHER" id="PTHR33797">
    <property type="entry name" value="ORGANIC HYDROPEROXIDE RESISTANCE PROTEIN-LIKE"/>
    <property type="match status" value="1"/>
</dbReference>
<dbReference type="InterPro" id="IPR015946">
    <property type="entry name" value="KH_dom-like_a/b"/>
</dbReference>
<comment type="caution">
    <text evidence="3">The sequence shown here is derived from an EMBL/GenBank/DDBJ whole genome shotgun (WGS) entry which is preliminary data.</text>
</comment>
<dbReference type="GO" id="GO:0006979">
    <property type="term" value="P:response to oxidative stress"/>
    <property type="evidence" value="ECO:0007669"/>
    <property type="project" value="InterPro"/>
</dbReference>
<dbReference type="STRING" id="1803665.GCA_001641335_03603"/>
<dbReference type="RefSeq" id="WP_145658112.1">
    <property type="nucleotide sequence ID" value="NZ_VITK01000001.1"/>
</dbReference>
<dbReference type="Pfam" id="PF02566">
    <property type="entry name" value="OsmC"/>
    <property type="match status" value="1"/>
</dbReference>
<dbReference type="SUPFAM" id="SSF82784">
    <property type="entry name" value="OsmC-like"/>
    <property type="match status" value="1"/>
</dbReference>
<sequence>MTQAAKLIYTASTHTSGGRHDGISRSSDGRLDVKLSPPGGAGIGTNPEQLFAAGWSACFEGAMEKAARKREIVLPRKSAIDAEIDLLLEDNTYSLRARLNVSLPGLDPEVARAIVDEAHLTCPYSKAVRGNIDVTVALI</sequence>
<keyword evidence="4" id="KW-1185">Reference proteome</keyword>
<gene>
    <name evidence="3" type="ORF">FBZ96_101441</name>
</gene>
<dbReference type="Gene3D" id="2.20.25.10">
    <property type="match status" value="1"/>
</dbReference>
<dbReference type="AlphaFoldDB" id="A0A560EB97"/>
<comment type="similarity">
    <text evidence="1">Belongs to the OsmC/Ohr family.</text>
</comment>
<dbReference type="Proteomes" id="UP000319949">
    <property type="component" value="Unassembled WGS sequence"/>
</dbReference>
<dbReference type="NCBIfam" id="TIGR03561">
    <property type="entry name" value="organ_hyd_perox"/>
    <property type="match status" value="1"/>
</dbReference>
<protein>
    <submittedName>
        <fullName evidence="3">Ohr subfamily peroxiredoxin</fullName>
    </submittedName>
</protein>
<dbReference type="Gene3D" id="3.30.300.20">
    <property type="match status" value="1"/>
</dbReference>
<evidence type="ECO:0000313" key="4">
    <source>
        <dbReference type="Proteomes" id="UP000319949"/>
    </source>
</evidence>
<evidence type="ECO:0000256" key="2">
    <source>
        <dbReference type="SAM" id="MobiDB-lite"/>
    </source>
</evidence>
<dbReference type="EMBL" id="VITK01000001">
    <property type="protein sequence ID" value="TWB06628.1"/>
    <property type="molecule type" value="Genomic_DNA"/>
</dbReference>
<feature type="region of interest" description="Disordered" evidence="2">
    <location>
        <begin position="9"/>
        <end position="31"/>
    </location>
</feature>
<name>A0A560EB97_9BRAD</name>
<proteinExistence type="inferred from homology"/>
<dbReference type="InterPro" id="IPR003718">
    <property type="entry name" value="OsmC/Ohr_fam"/>
</dbReference>
<evidence type="ECO:0000256" key="1">
    <source>
        <dbReference type="ARBA" id="ARBA00007378"/>
    </source>
</evidence>
<feature type="compositionally biased region" description="Basic and acidic residues" evidence="2">
    <location>
        <begin position="18"/>
        <end position="31"/>
    </location>
</feature>
<organism evidence="3 4">
    <name type="scientific">Bradyrhizobium stylosanthis</name>
    <dbReference type="NCBI Taxonomy" id="1803665"/>
    <lineage>
        <taxon>Bacteria</taxon>
        <taxon>Pseudomonadati</taxon>
        <taxon>Pseudomonadota</taxon>
        <taxon>Alphaproteobacteria</taxon>
        <taxon>Hyphomicrobiales</taxon>
        <taxon>Nitrobacteraceae</taxon>
        <taxon>Bradyrhizobium</taxon>
    </lineage>
</organism>
<reference evidence="3 4" key="1">
    <citation type="submission" date="2019-06" db="EMBL/GenBank/DDBJ databases">
        <title>Genomic Encyclopedia of Type Strains, Phase IV (KMG-V): Genome sequencing to study the core and pangenomes of soil and plant-associated prokaryotes.</title>
        <authorList>
            <person name="Whitman W."/>
        </authorList>
    </citation>
    <scope>NUCLEOTIDE SEQUENCE [LARGE SCALE GENOMIC DNA]</scope>
    <source>
        <strain evidence="3 4">BR 510</strain>
    </source>
</reference>
<dbReference type="PANTHER" id="PTHR33797:SF2">
    <property type="entry name" value="ORGANIC HYDROPEROXIDE RESISTANCE PROTEIN-LIKE"/>
    <property type="match status" value="1"/>
</dbReference>
<evidence type="ECO:0000313" key="3">
    <source>
        <dbReference type="EMBL" id="TWB06628.1"/>
    </source>
</evidence>
<dbReference type="InterPro" id="IPR036102">
    <property type="entry name" value="OsmC/Ohrsf"/>
</dbReference>
<accession>A0A560EB97</accession>
<dbReference type="InterPro" id="IPR019953">
    <property type="entry name" value="OHR"/>
</dbReference>
<dbReference type="OrthoDB" id="9797508at2"/>